<feature type="transmembrane region" description="Helical" evidence="1">
    <location>
        <begin position="9"/>
        <end position="30"/>
    </location>
</feature>
<comment type="caution">
    <text evidence="2">The sequence shown here is derived from an EMBL/GenBank/DDBJ whole genome shotgun (WGS) entry which is preliminary data.</text>
</comment>
<dbReference type="InterPro" id="IPR021529">
    <property type="entry name" value="DUF2798"/>
</dbReference>
<accession>A0ABT4YWL5</accession>
<feature type="transmembrane region" description="Helical" evidence="1">
    <location>
        <begin position="36"/>
        <end position="63"/>
    </location>
</feature>
<evidence type="ECO:0000313" key="3">
    <source>
        <dbReference type="Proteomes" id="UP001210678"/>
    </source>
</evidence>
<keyword evidence="1" id="KW-0472">Membrane</keyword>
<dbReference type="Pfam" id="PF11391">
    <property type="entry name" value="DUF2798"/>
    <property type="match status" value="2"/>
</dbReference>
<reference evidence="2 3" key="1">
    <citation type="submission" date="2023-01" db="EMBL/GenBank/DDBJ databases">
        <title>Vibrio sp. KJ40-1 sp.nov, isolated from marine algae.</title>
        <authorList>
            <person name="Butt M."/>
            <person name="Kim J.M.J."/>
            <person name="Jeon C.O.C."/>
        </authorList>
    </citation>
    <scope>NUCLEOTIDE SEQUENCE [LARGE SCALE GENOMIC DNA]</scope>
    <source>
        <strain evidence="2 3">KJ40-1</strain>
    </source>
</reference>
<name>A0ABT4YWL5_9VIBR</name>
<organism evidence="2 3">
    <name type="scientific">Vibrio algarum</name>
    <dbReference type="NCBI Taxonomy" id="3020714"/>
    <lineage>
        <taxon>Bacteria</taxon>
        <taxon>Pseudomonadati</taxon>
        <taxon>Pseudomonadota</taxon>
        <taxon>Gammaproteobacteria</taxon>
        <taxon>Vibrionales</taxon>
        <taxon>Vibrionaceae</taxon>
        <taxon>Vibrio</taxon>
    </lineage>
</organism>
<dbReference type="EMBL" id="JAQLOI010000003">
    <property type="protein sequence ID" value="MDB1125982.1"/>
    <property type="molecule type" value="Genomic_DNA"/>
</dbReference>
<keyword evidence="1" id="KW-0812">Transmembrane</keyword>
<feature type="transmembrane region" description="Helical" evidence="1">
    <location>
        <begin position="84"/>
        <end position="109"/>
    </location>
</feature>
<sequence>MGKNRFENFIFSLVICFLMVLGMTLYNGFLHTTNKIGVFGSLISLQFLTIFIVAFIIDWFAVAPIVKKLVANITTDKTPFIKKIMLISTLMVLFMCTAMSLVATFVQGYEGSLLNAYAHSFALNLIFALPLQFFVVGPIARSLFFKVFPQPTLQTAN</sequence>
<evidence type="ECO:0000256" key="1">
    <source>
        <dbReference type="SAM" id="Phobius"/>
    </source>
</evidence>
<gene>
    <name evidence="2" type="ORF">PGX00_20880</name>
</gene>
<keyword evidence="3" id="KW-1185">Reference proteome</keyword>
<dbReference type="RefSeq" id="WP_272140191.1">
    <property type="nucleotide sequence ID" value="NZ_JAQLOI010000003.1"/>
</dbReference>
<keyword evidence="1" id="KW-1133">Transmembrane helix</keyword>
<proteinExistence type="predicted"/>
<protein>
    <submittedName>
        <fullName evidence="2">DUF2798 domain-containing protein</fullName>
    </submittedName>
</protein>
<evidence type="ECO:0000313" key="2">
    <source>
        <dbReference type="EMBL" id="MDB1125982.1"/>
    </source>
</evidence>
<dbReference type="Proteomes" id="UP001210678">
    <property type="component" value="Unassembled WGS sequence"/>
</dbReference>
<feature type="transmembrane region" description="Helical" evidence="1">
    <location>
        <begin position="121"/>
        <end position="140"/>
    </location>
</feature>